<name>A0ACD3AGH5_9AGAR</name>
<evidence type="ECO:0000313" key="2">
    <source>
        <dbReference type="Proteomes" id="UP000308600"/>
    </source>
</evidence>
<dbReference type="Proteomes" id="UP000308600">
    <property type="component" value="Unassembled WGS sequence"/>
</dbReference>
<reference evidence="1 2" key="1">
    <citation type="journal article" date="2019" name="Nat. Ecol. Evol.">
        <title>Megaphylogeny resolves global patterns of mushroom evolution.</title>
        <authorList>
            <person name="Varga T."/>
            <person name="Krizsan K."/>
            <person name="Foldi C."/>
            <person name="Dima B."/>
            <person name="Sanchez-Garcia M."/>
            <person name="Sanchez-Ramirez S."/>
            <person name="Szollosi G.J."/>
            <person name="Szarkandi J.G."/>
            <person name="Papp V."/>
            <person name="Albert L."/>
            <person name="Andreopoulos W."/>
            <person name="Angelini C."/>
            <person name="Antonin V."/>
            <person name="Barry K.W."/>
            <person name="Bougher N.L."/>
            <person name="Buchanan P."/>
            <person name="Buyck B."/>
            <person name="Bense V."/>
            <person name="Catcheside P."/>
            <person name="Chovatia M."/>
            <person name="Cooper J."/>
            <person name="Damon W."/>
            <person name="Desjardin D."/>
            <person name="Finy P."/>
            <person name="Geml J."/>
            <person name="Haridas S."/>
            <person name="Hughes K."/>
            <person name="Justo A."/>
            <person name="Karasinski D."/>
            <person name="Kautmanova I."/>
            <person name="Kiss B."/>
            <person name="Kocsube S."/>
            <person name="Kotiranta H."/>
            <person name="LaButti K.M."/>
            <person name="Lechner B.E."/>
            <person name="Liimatainen K."/>
            <person name="Lipzen A."/>
            <person name="Lukacs Z."/>
            <person name="Mihaltcheva S."/>
            <person name="Morgado L.N."/>
            <person name="Niskanen T."/>
            <person name="Noordeloos M.E."/>
            <person name="Ohm R.A."/>
            <person name="Ortiz-Santana B."/>
            <person name="Ovrebo C."/>
            <person name="Racz N."/>
            <person name="Riley R."/>
            <person name="Savchenko A."/>
            <person name="Shiryaev A."/>
            <person name="Soop K."/>
            <person name="Spirin V."/>
            <person name="Szebenyi C."/>
            <person name="Tomsovsky M."/>
            <person name="Tulloss R.E."/>
            <person name="Uehling J."/>
            <person name="Grigoriev I.V."/>
            <person name="Vagvolgyi C."/>
            <person name="Papp T."/>
            <person name="Martin F.M."/>
            <person name="Miettinen O."/>
            <person name="Hibbett D.S."/>
            <person name="Nagy L.G."/>
        </authorList>
    </citation>
    <scope>NUCLEOTIDE SEQUENCE [LARGE SCALE GENOMIC DNA]</scope>
    <source>
        <strain evidence="1 2">NL-1719</strain>
    </source>
</reference>
<gene>
    <name evidence="1" type="ORF">BDN72DRAFT_252137</name>
</gene>
<dbReference type="EMBL" id="ML208462">
    <property type="protein sequence ID" value="TFK64755.1"/>
    <property type="molecule type" value="Genomic_DNA"/>
</dbReference>
<proteinExistence type="predicted"/>
<sequence>MDLQSYQEVDFHKLLAFWATTVLEEPNGDFDAHDEVLLPLLRAIETQLLTKYITTTRRPDNKWVLPELFAALDAWVDASSSRTEKDSYSPWVNLVNCALYLLREFESSVPGVKFRKVSDLNVLLQRNDPTSLKYQHNLETVYRKPDTVFISLATAIDIHPTTSYGTDKLKWVAITKKYAPHELEVNDRLLQSHWTWRNVLFQFEHKTAKMTQQEHRYFDLLKASQFHELENEAKEAREARKAKEVGEELWDEILAVEEIEGGKEGKEGKKGKKGETPMSASDPGRLPENERNDKHVIAGIVIEPKGDLTRNPYIQNADYSIARACSHVSIAHALGGILSGRNLRLSRADRQGVLYSTPINIIRDLSSFMALLFVLQRSNQEEWGEHPELSKNQLRLDAASYTLTAGRYRTPWGITGRQSFVKPARDDNGMDVAAKFSWQPQNENEREHEWLNKAWDALPNDRDHLLQCLGWREYDTSITTTETIRSSLNLEVGVPRRYYVVVLPVVSFTLRQLTGKEWLRVFWDCFKVYFKLWKKGICQGDVTDTNLAMREDTGSGKPGVGVLIDFDYASSAEKPRDKRTGSNIFKSRASHLKKQRIWYDEVESFLWVAVFDSCAYHDLPTKPRPTRQQLAQRKSVLQWALTELENDVCGSKDIFLRTKGWIGMLPTTLQQGNWVWITKLAEIVAIEGAEKMDDQVLYDRIMADVCEPSLEGDGSSASA</sequence>
<keyword evidence="2" id="KW-1185">Reference proteome</keyword>
<protein>
    <submittedName>
        <fullName evidence="1">Uncharacterized protein</fullName>
    </submittedName>
</protein>
<organism evidence="1 2">
    <name type="scientific">Pluteus cervinus</name>
    <dbReference type="NCBI Taxonomy" id="181527"/>
    <lineage>
        <taxon>Eukaryota</taxon>
        <taxon>Fungi</taxon>
        <taxon>Dikarya</taxon>
        <taxon>Basidiomycota</taxon>
        <taxon>Agaricomycotina</taxon>
        <taxon>Agaricomycetes</taxon>
        <taxon>Agaricomycetidae</taxon>
        <taxon>Agaricales</taxon>
        <taxon>Pluteineae</taxon>
        <taxon>Pluteaceae</taxon>
        <taxon>Pluteus</taxon>
    </lineage>
</organism>
<evidence type="ECO:0000313" key="1">
    <source>
        <dbReference type="EMBL" id="TFK64755.1"/>
    </source>
</evidence>
<accession>A0ACD3AGH5</accession>